<feature type="domain" description="Protein kinase" evidence="6">
    <location>
        <begin position="4"/>
        <end position="261"/>
    </location>
</feature>
<dbReference type="SMART" id="SM00220">
    <property type="entry name" value="S_TKc"/>
    <property type="match status" value="1"/>
</dbReference>
<evidence type="ECO:0000256" key="1">
    <source>
        <dbReference type="ARBA" id="ARBA00012513"/>
    </source>
</evidence>
<evidence type="ECO:0000313" key="8">
    <source>
        <dbReference type="Proteomes" id="UP000002313"/>
    </source>
</evidence>
<dbReference type="Gene3D" id="1.10.510.10">
    <property type="entry name" value="Transferase(Phosphotransferase) domain 1"/>
    <property type="match status" value="1"/>
</dbReference>
<dbReference type="AlphaFoldDB" id="E0SA16"/>
<dbReference type="KEGG" id="ein:Eint_111390"/>
<evidence type="ECO:0000256" key="5">
    <source>
        <dbReference type="ARBA" id="ARBA00022840"/>
    </source>
</evidence>
<dbReference type="OrthoDB" id="248923at2759"/>
<keyword evidence="4" id="KW-0418">Kinase</keyword>
<keyword evidence="2" id="KW-0808">Transferase</keyword>
<proteinExistence type="predicted"/>
<dbReference type="GeneID" id="9699707"/>
<dbReference type="RefSeq" id="XP_003073998.1">
    <property type="nucleotide sequence ID" value="XM_003073952.1"/>
</dbReference>
<dbReference type="GO" id="GO:0004674">
    <property type="term" value="F:protein serine/threonine kinase activity"/>
    <property type="evidence" value="ECO:0007669"/>
    <property type="project" value="UniProtKB-EC"/>
</dbReference>
<dbReference type="Proteomes" id="UP000002313">
    <property type="component" value="Chromosome XI"/>
</dbReference>
<dbReference type="HOGENOM" id="CLU_000288_63_23_1"/>
<evidence type="ECO:0000313" key="7">
    <source>
        <dbReference type="EMBL" id="ADM12638.1"/>
    </source>
</evidence>
<evidence type="ECO:0000256" key="4">
    <source>
        <dbReference type="ARBA" id="ARBA00022777"/>
    </source>
</evidence>
<dbReference type="GO" id="GO:0005524">
    <property type="term" value="F:ATP binding"/>
    <property type="evidence" value="ECO:0007669"/>
    <property type="project" value="UniProtKB-KW"/>
</dbReference>
<dbReference type="EC" id="2.7.11.1" evidence="1"/>
<dbReference type="EMBL" id="CP001952">
    <property type="protein sequence ID" value="ADM12638.1"/>
    <property type="molecule type" value="Genomic_DNA"/>
</dbReference>
<dbReference type="InterPro" id="IPR050660">
    <property type="entry name" value="NEK_Ser/Thr_kinase"/>
</dbReference>
<evidence type="ECO:0000259" key="6">
    <source>
        <dbReference type="PROSITE" id="PS50011"/>
    </source>
</evidence>
<reference evidence="7 8" key="1">
    <citation type="journal article" date="2010" name="Nat. Commun.">
        <title>The complete sequence of the smallest known nuclear genome from the microsporidian Encephalitozoon intestinalis.</title>
        <authorList>
            <person name="Corradi N."/>
            <person name="Pombert J.-F."/>
            <person name="Farinelli L."/>
            <person name="Didier E.S."/>
            <person name="Keeling P.J."/>
        </authorList>
    </citation>
    <scope>NUCLEOTIDE SEQUENCE [LARGE SCALE GENOMIC DNA]</scope>
    <source>
        <strain evidence="7 8">ATCC 50506</strain>
    </source>
</reference>
<dbReference type="PANTHER" id="PTHR43671">
    <property type="entry name" value="SERINE/THREONINE-PROTEIN KINASE NEK"/>
    <property type="match status" value="1"/>
</dbReference>
<dbReference type="PANTHER" id="PTHR43671:SF13">
    <property type="entry name" value="SERINE_THREONINE-PROTEIN KINASE NEK2"/>
    <property type="match status" value="1"/>
</dbReference>
<keyword evidence="5" id="KW-0067">ATP-binding</keyword>
<sequence>MRRFRFIQKLSRGVHGTVYLLETTDSKREKVVCKSVLWRYRKHAENEARILSSISYKRIVKLIDFFPSDFGLFIVLEYMDCGSLDEMMIYFMESNFRATDRLAWSVLTQIAGGLRYLHSKKIIHRDLKPSNILANRARAEGGLMLEFKLCDFSVSKKLGKDGQISGIAGTPSYMAPEMVSGRHYTTSVDIWSLGVSIYELLALKKPFEGKNRNELFEMIKQAKLPQEMCKDMDLERLIRRCLSKKNRISARDICNYRKSDLTCRCRDKSRDVFRNGIS</sequence>
<protein>
    <recommendedName>
        <fullName evidence="1">non-specific serine/threonine protein kinase</fullName>
        <ecNumber evidence="1">2.7.11.1</ecNumber>
    </recommendedName>
</protein>
<evidence type="ECO:0000256" key="3">
    <source>
        <dbReference type="ARBA" id="ARBA00022741"/>
    </source>
</evidence>
<dbReference type="PROSITE" id="PS50011">
    <property type="entry name" value="PROTEIN_KINASE_DOM"/>
    <property type="match status" value="1"/>
</dbReference>
<gene>
    <name evidence="7" type="ORF">Eint_111390</name>
</gene>
<evidence type="ECO:0000256" key="2">
    <source>
        <dbReference type="ARBA" id="ARBA00022679"/>
    </source>
</evidence>
<dbReference type="SUPFAM" id="SSF56112">
    <property type="entry name" value="Protein kinase-like (PK-like)"/>
    <property type="match status" value="1"/>
</dbReference>
<keyword evidence="3" id="KW-0547">Nucleotide-binding</keyword>
<dbReference type="InterPro" id="IPR011009">
    <property type="entry name" value="Kinase-like_dom_sf"/>
</dbReference>
<dbReference type="VEuPathDB" id="MicrosporidiaDB:Eint_111390"/>
<accession>E0SA16</accession>
<dbReference type="Pfam" id="PF00069">
    <property type="entry name" value="Pkinase"/>
    <property type="match status" value="1"/>
</dbReference>
<dbReference type="InterPro" id="IPR000719">
    <property type="entry name" value="Prot_kinase_dom"/>
</dbReference>
<organism evidence="7 8">
    <name type="scientific">Encephalitozoon intestinalis (strain ATCC 50506)</name>
    <name type="common">Microsporidian parasite</name>
    <name type="synonym">Septata intestinalis</name>
    <dbReference type="NCBI Taxonomy" id="876142"/>
    <lineage>
        <taxon>Eukaryota</taxon>
        <taxon>Fungi</taxon>
        <taxon>Fungi incertae sedis</taxon>
        <taxon>Microsporidia</taxon>
        <taxon>Unikaryonidae</taxon>
        <taxon>Encephalitozoon</taxon>
    </lineage>
</organism>
<keyword evidence="8" id="KW-1185">Reference proteome</keyword>
<name>E0SA16_ENCIT</name>
<reference evidence="7 8" key="2">
    <citation type="journal article" date="2012" name="Proc. Natl. Acad. Sci. U.S.A.">
        <title>Gain and loss of multiple functionally related, horizontally transferred genes in the reduced genomes of two microsporidian parasites.</title>
        <authorList>
            <person name="Pombert J.-F."/>
            <person name="Selman M."/>
            <person name="Burki F."/>
            <person name="Bardell F.T."/>
            <person name="Farinelli L."/>
            <person name="Solter L.F."/>
            <person name="Whitman D.W."/>
            <person name="Weiss L.M."/>
            <person name="Corradi N."/>
            <person name="Keeling P.J."/>
        </authorList>
    </citation>
    <scope>NUCLEOTIDE SEQUENCE [LARGE SCALE GENOMIC DNA]</scope>
    <source>
        <strain evidence="7 8">ATCC 50506</strain>
    </source>
</reference>